<evidence type="ECO:0000313" key="2">
    <source>
        <dbReference type="EMBL" id="SDC18404.1"/>
    </source>
</evidence>
<sequence length="646" mass="72857">MDLGKKAFLALILSATTLNLLGQEYLIGLSEEPRQNISGLRLAKSSRSGDPYLEIPFFDDFAKPGNAPNPMLWADGPVDVSLTYGKNPFSIGVATLDLLSSDGKLHTNATVTPFIADSLTSHYINLKYPGDNSIYLSFQYQPGGNGDMPEKEDSLVLQLYSSSFKKWIRGWSACVENRTIKEYNYLTSEPKTLSSSIDTTFHNVIIQINKSEFLTDSFRIQFYNQGSLTNNDYVPGLKANADQWNIDMVYLNSGRNESDTAIKDVGFSKPIGSMLLGYESLPWKHFTPAVRDILSPNPASLWVTYYNQDPINTLNVTRDFDITNTLTQIHSRFTGGAENITPLSTLDYEILYNYNYTSPSEDSAEFNLKAYLTFETAVDPARKPFMWNDTISRNQLFKNYYAYDDGSAENGYGIFGEGSEGALVAMKFNCFVKDTLRGIYVYFNRTNSNSTESLRFYLTVWKNNNGLPGEIIYSQIDEKPIYSKELNKFVYIKLKTPIELDGPFFIGWEQVMPDMLNVGFDRNNINNDKLFYNLQGGWLKSGIEGTLMLRPVFGRDNGPTTTDIPSEPFSETTKLYPNPASNTITLEIADQDQNGYAQLYDLTGRVLMQVHYNQQVDVSGLPSGIYLVRITNQRGKTETKKLIISR</sequence>
<name>A0A1G6JI35_9BACT</name>
<reference evidence="2 3" key="1">
    <citation type="submission" date="2016-09" db="EMBL/GenBank/DDBJ databases">
        <authorList>
            <person name="Capua I."/>
            <person name="De Benedictis P."/>
            <person name="Joannis T."/>
            <person name="Lombin L.H."/>
            <person name="Cattoli G."/>
        </authorList>
    </citation>
    <scope>NUCLEOTIDE SEQUENCE [LARGE SCALE GENOMIC DNA]</scope>
    <source>
        <strain evidence="2 3">A7P-90m</strain>
    </source>
</reference>
<gene>
    <name evidence="2" type="ORF">SAMN05216323_102027</name>
</gene>
<dbReference type="NCBIfam" id="TIGR04183">
    <property type="entry name" value="Por_Secre_tail"/>
    <property type="match status" value="1"/>
</dbReference>
<dbReference type="InterPro" id="IPR026444">
    <property type="entry name" value="Secre_tail"/>
</dbReference>
<accession>A0A1G6JI35</accession>
<dbReference type="STRING" id="1640674.SAMN05216323_102027"/>
<evidence type="ECO:0000313" key="3">
    <source>
        <dbReference type="Proteomes" id="UP000199452"/>
    </source>
</evidence>
<dbReference type="Pfam" id="PF18962">
    <property type="entry name" value="Por_Secre_tail"/>
    <property type="match status" value="1"/>
</dbReference>
<organism evidence="2 3">
    <name type="scientific">Williamwhitmania taraxaci</name>
    <dbReference type="NCBI Taxonomy" id="1640674"/>
    <lineage>
        <taxon>Bacteria</taxon>
        <taxon>Pseudomonadati</taxon>
        <taxon>Bacteroidota</taxon>
        <taxon>Bacteroidia</taxon>
        <taxon>Bacteroidales</taxon>
        <taxon>Williamwhitmaniaceae</taxon>
        <taxon>Williamwhitmania</taxon>
    </lineage>
</organism>
<dbReference type="Proteomes" id="UP000199452">
    <property type="component" value="Unassembled WGS sequence"/>
</dbReference>
<dbReference type="RefSeq" id="WP_170830025.1">
    <property type="nucleotide sequence ID" value="NZ_FMYP01000020.1"/>
</dbReference>
<dbReference type="EMBL" id="FMYP01000020">
    <property type="protein sequence ID" value="SDC18404.1"/>
    <property type="molecule type" value="Genomic_DNA"/>
</dbReference>
<protein>
    <submittedName>
        <fullName evidence="2">Por secretion system C-terminal sorting domain-containing protein</fullName>
    </submittedName>
</protein>
<dbReference type="AlphaFoldDB" id="A0A1G6JI35"/>
<proteinExistence type="predicted"/>
<keyword evidence="3" id="KW-1185">Reference proteome</keyword>
<feature type="domain" description="Secretion system C-terminal sorting" evidence="1">
    <location>
        <begin position="575"/>
        <end position="644"/>
    </location>
</feature>
<evidence type="ECO:0000259" key="1">
    <source>
        <dbReference type="Pfam" id="PF18962"/>
    </source>
</evidence>